<proteinExistence type="predicted"/>
<keyword evidence="2" id="KW-1185">Reference proteome</keyword>
<protein>
    <submittedName>
        <fullName evidence="1">Uncharacterized protein</fullName>
    </submittedName>
</protein>
<dbReference type="EMBL" id="JBBKAK010000001">
    <property type="protein sequence ID" value="MEJ8672863.1"/>
    <property type="molecule type" value="Genomic_DNA"/>
</dbReference>
<name>A0ABU8UWA1_9ACTN</name>
<sequence length="165" mass="17462">MGVILWYRINFPSLGLKVSNDVSGGMILSDAEITVNYGLGQPGDFEVHLSALPLSAHRKLTGALTGERGTAGGIAIEITLGYLENPMSRKPVLVGRVDAITASKRFPPLGMRLAGYEEASFRLITVKVDEKSGKRKPAHFSLPKCTPAEAAKAIAADADVSLVGT</sequence>
<evidence type="ECO:0000313" key="1">
    <source>
        <dbReference type="EMBL" id="MEJ8672863.1"/>
    </source>
</evidence>
<organism evidence="1 2">
    <name type="scientific">Streptomyces machairae</name>
    <dbReference type="NCBI Taxonomy" id="3134109"/>
    <lineage>
        <taxon>Bacteria</taxon>
        <taxon>Bacillati</taxon>
        <taxon>Actinomycetota</taxon>
        <taxon>Actinomycetes</taxon>
        <taxon>Kitasatosporales</taxon>
        <taxon>Streptomycetaceae</taxon>
        <taxon>Streptomyces</taxon>
    </lineage>
</organism>
<reference evidence="1 2" key="1">
    <citation type="submission" date="2024-03" db="EMBL/GenBank/DDBJ databases">
        <title>Novel Streptomyces species of biotechnological and ecological value are a feature of Machair soil.</title>
        <authorList>
            <person name="Prole J.R."/>
            <person name="Goodfellow M."/>
            <person name="Allenby N."/>
            <person name="Ward A.C."/>
        </authorList>
    </citation>
    <scope>NUCLEOTIDE SEQUENCE [LARGE SCALE GENOMIC DNA]</scope>
    <source>
        <strain evidence="1 2">MS1.AVA.1</strain>
    </source>
</reference>
<gene>
    <name evidence="1" type="ORF">WKI71_44415</name>
</gene>
<evidence type="ECO:0000313" key="2">
    <source>
        <dbReference type="Proteomes" id="UP001376459"/>
    </source>
</evidence>
<dbReference type="Proteomes" id="UP001376459">
    <property type="component" value="Unassembled WGS sequence"/>
</dbReference>
<comment type="caution">
    <text evidence="1">The sequence shown here is derived from an EMBL/GenBank/DDBJ whole genome shotgun (WGS) entry which is preliminary data.</text>
</comment>
<accession>A0ABU8UWA1</accession>